<feature type="region of interest" description="Disordered" evidence="1">
    <location>
        <begin position="1"/>
        <end position="115"/>
    </location>
</feature>
<accession>A0A5N4BZD5</accession>
<organism evidence="2 3">
    <name type="scientific">Camelus dromedarius</name>
    <name type="common">Dromedary</name>
    <name type="synonym">Arabian camel</name>
    <dbReference type="NCBI Taxonomy" id="9838"/>
    <lineage>
        <taxon>Eukaryota</taxon>
        <taxon>Metazoa</taxon>
        <taxon>Chordata</taxon>
        <taxon>Craniata</taxon>
        <taxon>Vertebrata</taxon>
        <taxon>Euteleostomi</taxon>
        <taxon>Mammalia</taxon>
        <taxon>Eutheria</taxon>
        <taxon>Laurasiatheria</taxon>
        <taxon>Artiodactyla</taxon>
        <taxon>Tylopoda</taxon>
        <taxon>Camelidae</taxon>
        <taxon>Camelus</taxon>
    </lineage>
</organism>
<name>A0A5N4BZD5_CAMDR</name>
<dbReference type="Proteomes" id="UP000299084">
    <property type="component" value="Unassembled WGS sequence"/>
</dbReference>
<proteinExistence type="predicted"/>
<dbReference type="AlphaFoldDB" id="A0A5N4BZD5"/>
<evidence type="ECO:0000313" key="3">
    <source>
        <dbReference type="Proteomes" id="UP000299084"/>
    </source>
</evidence>
<reference evidence="2 3" key="1">
    <citation type="journal article" date="2019" name="Mol. Ecol. Resour.">
        <title>Improving Illumina assemblies with Hi-C and long reads: an example with the North African dromedary.</title>
        <authorList>
            <person name="Elbers J.P."/>
            <person name="Rogers M.F."/>
            <person name="Perelman P.L."/>
            <person name="Proskuryakova A.A."/>
            <person name="Serdyukova N.A."/>
            <person name="Johnson W.E."/>
            <person name="Horin P."/>
            <person name="Corander J."/>
            <person name="Murphy D."/>
            <person name="Burger P.A."/>
        </authorList>
    </citation>
    <scope>NUCLEOTIDE SEQUENCE [LARGE SCALE GENOMIC DNA]</scope>
    <source>
        <strain evidence="2">Drom800</strain>
        <tissue evidence="2">Blood</tissue>
    </source>
</reference>
<feature type="region of interest" description="Disordered" evidence="1">
    <location>
        <begin position="310"/>
        <end position="330"/>
    </location>
</feature>
<sequence length="381" mass="41849">MDKRHRLGDAALELGKTTPQTDETTDAKRTEEQPETVKENAEGSVSSIRCPKEVKWRRSPKSSGKMLPWRGQSGGSSSRREWRDEEVKMASSRGFRAQSLTPHTRKQQDEGGGHSSVVERVLSVHKVLGKGGLAAEKRMREVRRFHCALPSEWGSLPPTPCARAGSSDLFPRSRMWRKVLPALIPQMSHTEGAPAAVWGGHSAPRTRPKAPKQDHPATPLPPSQPTETGFRASGQPADVREQLCTLAGLQSCYFFEWRSAAQVLQAGGDTQLSTEITKAPFLPHSLLCLHETSVILRPEVREPVPLNLPGVEAEEPLGTSTQDVNSQTQRTHLEEERYSLVVERILSTRGKEGGTPPAAVHGAETEFEIAQSPGIWPTLLS</sequence>
<gene>
    <name evidence="2" type="ORF">Cadr_000030708</name>
</gene>
<feature type="compositionally biased region" description="Basic and acidic residues" evidence="1">
    <location>
        <begin position="78"/>
        <end position="88"/>
    </location>
</feature>
<keyword evidence="3" id="KW-1185">Reference proteome</keyword>
<feature type="region of interest" description="Disordered" evidence="1">
    <location>
        <begin position="193"/>
        <end position="235"/>
    </location>
</feature>
<protein>
    <submittedName>
        <fullName evidence="2">Uncharacterized protein</fullName>
    </submittedName>
</protein>
<feature type="compositionally biased region" description="Basic and acidic residues" evidence="1">
    <location>
        <begin position="25"/>
        <end position="41"/>
    </location>
</feature>
<evidence type="ECO:0000256" key="1">
    <source>
        <dbReference type="SAM" id="MobiDB-lite"/>
    </source>
</evidence>
<comment type="caution">
    <text evidence="2">The sequence shown here is derived from an EMBL/GenBank/DDBJ whole genome shotgun (WGS) entry which is preliminary data.</text>
</comment>
<evidence type="ECO:0000313" key="2">
    <source>
        <dbReference type="EMBL" id="KAB1251959.1"/>
    </source>
</evidence>
<feature type="compositionally biased region" description="Polar residues" evidence="1">
    <location>
        <begin position="318"/>
        <end position="330"/>
    </location>
</feature>
<dbReference type="EMBL" id="JWIN03000071">
    <property type="protein sequence ID" value="KAB1251959.1"/>
    <property type="molecule type" value="Genomic_DNA"/>
</dbReference>